<evidence type="ECO:0000313" key="3">
    <source>
        <dbReference type="Proteomes" id="UP000204579"/>
    </source>
</evidence>
<proteinExistence type="predicted"/>
<protein>
    <submittedName>
        <fullName evidence="2">Uncharacterized protein</fullName>
    </submittedName>
</protein>
<dbReference type="GeneID" id="30745594"/>
<reference evidence="2" key="1">
    <citation type="journal article" date="2016" name="Nature">
        <title>Redefining the invertebrate RNA virosphere.</title>
        <authorList>
            <person name="Shi M."/>
            <person name="Lin X.D."/>
            <person name="Tian J.H."/>
            <person name="Chen L.J."/>
            <person name="Chen X."/>
            <person name="Li C.X."/>
            <person name="Qin X.C."/>
            <person name="Li J."/>
            <person name="Cao J.P."/>
            <person name="Eden J.S."/>
            <person name="Buchmann J."/>
            <person name="Wang W."/>
            <person name="Xu J."/>
            <person name="Holmes E.C."/>
            <person name="Zhang Y.Z."/>
        </authorList>
    </citation>
    <scope>NUCLEOTIDE SEQUENCE [LARGE SCALE GENOMIC DNA]</scope>
    <source>
        <strain evidence="2">BHXun32263</strain>
    </source>
</reference>
<keyword evidence="1" id="KW-1133">Transmembrane helix</keyword>
<dbReference type="KEGG" id="vg:30745594"/>
<evidence type="ECO:0000313" key="2">
    <source>
        <dbReference type="EMBL" id="APG77317.1"/>
    </source>
</evidence>
<keyword evidence="1" id="KW-0812">Transmembrane</keyword>
<accession>A0A1L3KIT5</accession>
<keyword evidence="3" id="KW-1185">Reference proteome</keyword>
<dbReference type="RefSeq" id="YP_009333336.1">
    <property type="nucleotide sequence ID" value="NC_032492.1"/>
</dbReference>
<organism evidence="2">
    <name type="scientific">Beihai Nido-like virus 2</name>
    <dbReference type="NCBI Taxonomy" id="1922351"/>
    <lineage>
        <taxon>Viruses</taxon>
        <taxon>Riboviria</taxon>
        <taxon>Orthornavirae</taxon>
        <taxon>Pisuviricota</taxon>
        <taxon>Pisoniviricetes</taxon>
        <taxon>Nidovirales</taxon>
        <taxon>Ronidovirineae</taxon>
        <taxon>Euroniviridae</taxon>
        <taxon>Ceronivirinae</taxon>
        <taxon>Charybnivirus</taxon>
        <taxon>Cradenivirus</taxon>
        <taxon>Charybnivirus charybdis</taxon>
        <taxon>Charybnivirus 1</taxon>
    </lineage>
</organism>
<evidence type="ECO:0000256" key="1">
    <source>
        <dbReference type="SAM" id="Phobius"/>
    </source>
</evidence>
<name>A0A1L3KIT5_9NIDO</name>
<keyword evidence="1" id="KW-0472">Membrane</keyword>
<sequence>MAADIPPCSNISLYVDHQFCYFLSKKTCVTLIGNTRVPIDPDVIYYRFSGGVIANGHLYNCSIDTTPWLYIGIFLGCILLQCTGILFYQFKLIKRCLYSRAENPSSCEDHDIITQIRTPSSRAGYKSSIDRKASAVFKGHARSKSYFSALPSIAEHPVSLDQFREKSYSLSRFDQRNSP</sequence>
<feature type="transmembrane region" description="Helical" evidence="1">
    <location>
        <begin position="68"/>
        <end position="90"/>
    </location>
</feature>
<dbReference type="EMBL" id="KX883628">
    <property type="protein sequence ID" value="APG77317.1"/>
    <property type="molecule type" value="Genomic_RNA"/>
</dbReference>
<dbReference type="Proteomes" id="UP000204579">
    <property type="component" value="Segment"/>
</dbReference>